<feature type="domain" description="Potassium channel" evidence="2">
    <location>
        <begin position="160"/>
        <end position="210"/>
    </location>
</feature>
<feature type="transmembrane region" description="Helical" evidence="1">
    <location>
        <begin position="123"/>
        <end position="144"/>
    </location>
</feature>
<dbReference type="SUPFAM" id="SSF81324">
    <property type="entry name" value="Voltage-gated potassium channels"/>
    <property type="match status" value="1"/>
</dbReference>
<feature type="transmembrane region" description="Helical" evidence="1">
    <location>
        <begin position="88"/>
        <end position="111"/>
    </location>
</feature>
<keyword evidence="1" id="KW-0472">Membrane</keyword>
<dbReference type="OrthoDB" id="2974133at2"/>
<evidence type="ECO:0000313" key="4">
    <source>
        <dbReference type="Proteomes" id="UP000028824"/>
    </source>
</evidence>
<keyword evidence="4" id="KW-1185">Reference proteome</keyword>
<feature type="transmembrane region" description="Helical" evidence="1">
    <location>
        <begin position="38"/>
        <end position="58"/>
    </location>
</feature>
<sequence length="218" mass="22655">MAARFSAARNRVRANGLLLGAIVIHNLTYPLSGAGMPWPALFYAFYASIFVFGTWALSGSGGLRAGMAGIGLAVLAAGLANSCDPGPAAALAVYLSSILYHLGMVVVLVRYTFSGRQVMTDVLLAATSLYLVIGSGFAALLGLIEWAAPGSFVAGSGVPVGWQQLLYFSYVTMTTVGYGDITPVGFYAQSVAAFEAIGGTLYSVLLLSRLVGLHASRE</sequence>
<proteinExistence type="predicted"/>
<keyword evidence="1" id="KW-0812">Transmembrane</keyword>
<evidence type="ECO:0000256" key="1">
    <source>
        <dbReference type="SAM" id="Phobius"/>
    </source>
</evidence>
<feature type="transmembrane region" description="Helical" evidence="1">
    <location>
        <begin position="186"/>
        <end position="207"/>
    </location>
</feature>
<dbReference type="RefSeq" id="WP_036637090.1">
    <property type="nucleotide sequence ID" value="NZ_JFZB01000012.1"/>
</dbReference>
<dbReference type="eggNOG" id="ENOG5032T77">
    <property type="taxonomic scope" value="Bacteria"/>
</dbReference>
<name>A0A086XXX5_9RHOB</name>
<keyword evidence="1" id="KW-1133">Transmembrane helix</keyword>
<protein>
    <submittedName>
        <fullName evidence="3">Ion transporter</fullName>
    </submittedName>
</protein>
<feature type="transmembrane region" description="Helical" evidence="1">
    <location>
        <begin position="12"/>
        <end position="32"/>
    </location>
</feature>
<dbReference type="STRING" id="1105367.CG50_01020"/>
<dbReference type="AlphaFoldDB" id="A0A086XXX5"/>
<dbReference type="InterPro" id="IPR013099">
    <property type="entry name" value="K_chnl_dom"/>
</dbReference>
<gene>
    <name evidence="3" type="ORF">CG50_01020</name>
</gene>
<evidence type="ECO:0000313" key="3">
    <source>
        <dbReference type="EMBL" id="KFI26875.1"/>
    </source>
</evidence>
<comment type="caution">
    <text evidence="3">The sequence shown here is derived from an EMBL/GenBank/DDBJ whole genome shotgun (WGS) entry which is preliminary data.</text>
</comment>
<dbReference type="Proteomes" id="UP000028824">
    <property type="component" value="Unassembled WGS sequence"/>
</dbReference>
<evidence type="ECO:0000259" key="2">
    <source>
        <dbReference type="Pfam" id="PF07885"/>
    </source>
</evidence>
<dbReference type="Gene3D" id="1.10.287.70">
    <property type="match status" value="1"/>
</dbReference>
<feature type="transmembrane region" description="Helical" evidence="1">
    <location>
        <begin position="65"/>
        <end position="82"/>
    </location>
</feature>
<organism evidence="3 4">
    <name type="scientific">Paenirhodobacter enshiensis</name>
    <dbReference type="NCBI Taxonomy" id="1105367"/>
    <lineage>
        <taxon>Bacteria</taxon>
        <taxon>Pseudomonadati</taxon>
        <taxon>Pseudomonadota</taxon>
        <taxon>Alphaproteobacteria</taxon>
        <taxon>Rhodobacterales</taxon>
        <taxon>Rhodobacter group</taxon>
        <taxon>Paenirhodobacter</taxon>
    </lineage>
</organism>
<reference evidence="3 4" key="1">
    <citation type="submission" date="2014-03" db="EMBL/GenBank/DDBJ databases">
        <title>Genome of Paenirhodobacter enshiensis DW2-9.</title>
        <authorList>
            <person name="Wang D."/>
            <person name="Wang G."/>
        </authorList>
    </citation>
    <scope>NUCLEOTIDE SEQUENCE [LARGE SCALE GENOMIC DNA]</scope>
    <source>
        <strain evidence="3 4">DW2-9</strain>
    </source>
</reference>
<dbReference type="EMBL" id="JFZB01000012">
    <property type="protein sequence ID" value="KFI26875.1"/>
    <property type="molecule type" value="Genomic_DNA"/>
</dbReference>
<dbReference type="Pfam" id="PF07885">
    <property type="entry name" value="Ion_trans_2"/>
    <property type="match status" value="1"/>
</dbReference>
<accession>A0A086XXX5</accession>